<feature type="binding site" evidence="17">
    <location>
        <position position="281"/>
    </location>
    <ligand>
        <name>FAD</name>
        <dbReference type="ChEBI" id="CHEBI:57692"/>
    </ligand>
</feature>
<evidence type="ECO:0000256" key="9">
    <source>
        <dbReference type="ARBA" id="ARBA00022827"/>
    </source>
</evidence>
<feature type="active site" description="Nucleophile" evidence="16">
    <location>
        <position position="385"/>
    </location>
</feature>
<dbReference type="InterPro" id="IPR007266">
    <property type="entry name" value="Ero1"/>
</dbReference>
<keyword evidence="11" id="KW-0560">Oxidoreductase</keyword>
<dbReference type="Proteomes" id="UP000504635">
    <property type="component" value="Unplaced"/>
</dbReference>
<dbReference type="AlphaFoldDB" id="A0A6J2YBF8"/>
<keyword evidence="5" id="KW-0813">Transport</keyword>
<protein>
    <submittedName>
        <fullName evidence="20">Ero1-like protein</fullName>
    </submittedName>
</protein>
<gene>
    <name evidence="20" type="primary">LOC115885736</name>
</gene>
<comment type="subunit">
    <text evidence="4">May function both as a monomer and a homodimer.</text>
</comment>
<sequence>MYVYTLKLIVYVGVFSQCYCFFNQHQELNSNECFCQLKGKIDECSCSIDTVDSFNNVKIFPRLRSLLEKDFFRFFKVNLKRPCPYWADDNRCAMRYCHVESCEEDEIPIGLKGDIKHMSFKYSENEAHDCTDQSMNLDYLNKTISEKAQHDMEKWAAYDDAQDNFCVIDDKDEEAEYVDLLLNPERYTGYAGLSAQRVWKAIYLENCFRPKKSFSFNSYIQSDRLNDMCLEERVFYRVISGLHASINVHLSANYLLSSHNGLSLKNPHGEWGPNLEEFKRRFSLETTNNEGPNWLRNLYFIYLIELRAISKAAPYLERHEYYTGNTSEDYDTKMAVKDLLSVIKSFPNHFDETTMFRGSKEANKLKYEFKQHFRNITRIMDCVGCDKCRLWGKLQTQGLGTALKILFSGHFDYDDKLLNKKQMQIQRNEIVSLLNAIGRLSTSIYKLDDFRQMIK</sequence>
<evidence type="ECO:0000256" key="11">
    <source>
        <dbReference type="ARBA" id="ARBA00023002"/>
    </source>
</evidence>
<evidence type="ECO:0000256" key="4">
    <source>
        <dbReference type="ARBA" id="ARBA00011802"/>
    </source>
</evidence>
<evidence type="ECO:0000256" key="3">
    <source>
        <dbReference type="ARBA" id="ARBA00008277"/>
    </source>
</evidence>
<comment type="subcellular location">
    <subcellularLocation>
        <location evidence="2">Endoplasmic reticulum membrane</location>
        <topology evidence="2">Peripheral membrane protein</topology>
        <orientation evidence="2">Lumenal side</orientation>
    </subcellularLocation>
</comment>
<evidence type="ECO:0000313" key="19">
    <source>
        <dbReference type="Proteomes" id="UP000504635"/>
    </source>
</evidence>
<dbReference type="PANTHER" id="PTHR12613:SF0">
    <property type="entry name" value="ERO1-LIKE PROTEIN"/>
    <property type="match status" value="1"/>
</dbReference>
<reference evidence="20" key="1">
    <citation type="submission" date="2025-08" db="UniProtKB">
        <authorList>
            <consortium name="RefSeq"/>
        </authorList>
    </citation>
    <scope>IDENTIFICATION</scope>
    <source>
        <tissue evidence="20">Gonads</tissue>
    </source>
</reference>
<keyword evidence="19" id="KW-1185">Reference proteome</keyword>
<feature type="binding site" evidence="17">
    <location>
        <position position="243"/>
    </location>
    <ligand>
        <name>FAD</name>
        <dbReference type="ChEBI" id="CHEBI:57692"/>
    </ligand>
</feature>
<keyword evidence="9 17" id="KW-0274">FAD</keyword>
<dbReference type="GO" id="GO:0015035">
    <property type="term" value="F:protein-disulfide reductase activity"/>
    <property type="evidence" value="ECO:0007669"/>
    <property type="project" value="InterPro"/>
</dbReference>
<keyword evidence="14" id="KW-0325">Glycoprotein</keyword>
<organism evidence="19 20">
    <name type="scientific">Sitophilus oryzae</name>
    <name type="common">Rice weevil</name>
    <name type="synonym">Curculio oryzae</name>
    <dbReference type="NCBI Taxonomy" id="7048"/>
    <lineage>
        <taxon>Eukaryota</taxon>
        <taxon>Metazoa</taxon>
        <taxon>Ecdysozoa</taxon>
        <taxon>Arthropoda</taxon>
        <taxon>Hexapoda</taxon>
        <taxon>Insecta</taxon>
        <taxon>Pterygota</taxon>
        <taxon>Neoptera</taxon>
        <taxon>Endopterygota</taxon>
        <taxon>Coleoptera</taxon>
        <taxon>Polyphaga</taxon>
        <taxon>Cucujiformia</taxon>
        <taxon>Curculionidae</taxon>
        <taxon>Dryophthorinae</taxon>
        <taxon>Sitophilus</taxon>
    </lineage>
</organism>
<dbReference type="FunCoup" id="A0A6J2YBF8">
    <property type="interactions" value="1518"/>
</dbReference>
<dbReference type="PIRSF" id="PIRSF017205">
    <property type="entry name" value="ERO1"/>
    <property type="match status" value="1"/>
</dbReference>
<dbReference type="InterPro" id="IPR037192">
    <property type="entry name" value="ERO1-like_sf"/>
</dbReference>
<keyword evidence="12" id="KW-0472">Membrane</keyword>
<dbReference type="CTD" id="38500"/>
<evidence type="ECO:0000256" key="1">
    <source>
        <dbReference type="ARBA" id="ARBA00001974"/>
    </source>
</evidence>
<evidence type="ECO:0000256" key="6">
    <source>
        <dbReference type="ARBA" id="ARBA00022630"/>
    </source>
</evidence>
<dbReference type="SUPFAM" id="SSF110019">
    <property type="entry name" value="ERO1-like"/>
    <property type="match status" value="1"/>
</dbReference>
<comment type="cofactor">
    <cofactor evidence="1 17">
        <name>FAD</name>
        <dbReference type="ChEBI" id="CHEBI:57692"/>
    </cofactor>
</comment>
<dbReference type="InParanoid" id="A0A6J2YBF8"/>
<dbReference type="RefSeq" id="XP_030760596.1">
    <property type="nucleotide sequence ID" value="XM_030904736.1"/>
</dbReference>
<dbReference type="GO" id="GO:0071949">
    <property type="term" value="F:FAD binding"/>
    <property type="evidence" value="ECO:0007669"/>
    <property type="project" value="InterPro"/>
</dbReference>
<feature type="binding site" evidence="17">
    <location>
        <position position="186"/>
    </location>
    <ligand>
        <name>FAD</name>
        <dbReference type="ChEBI" id="CHEBI:57692"/>
    </ligand>
</feature>
<dbReference type="Pfam" id="PF04137">
    <property type="entry name" value="ERO1"/>
    <property type="match status" value="1"/>
</dbReference>
<evidence type="ECO:0000256" key="7">
    <source>
        <dbReference type="ARBA" id="ARBA00022729"/>
    </source>
</evidence>
<dbReference type="KEGG" id="soy:115885736"/>
<keyword evidence="6" id="KW-0285">Flavoprotein</keyword>
<feature type="binding site" evidence="17">
    <location>
        <position position="199"/>
    </location>
    <ligand>
        <name>FAD</name>
        <dbReference type="ChEBI" id="CHEBI:57692"/>
    </ligand>
</feature>
<dbReference type="PANTHER" id="PTHR12613">
    <property type="entry name" value="ERO1-RELATED"/>
    <property type="match status" value="1"/>
</dbReference>
<evidence type="ECO:0000256" key="18">
    <source>
        <dbReference type="PIRSR" id="PIRSR017205-3"/>
    </source>
</evidence>
<evidence type="ECO:0000256" key="10">
    <source>
        <dbReference type="ARBA" id="ARBA00022982"/>
    </source>
</evidence>
<dbReference type="GO" id="GO:0016972">
    <property type="term" value="F:thiol oxidase activity"/>
    <property type="evidence" value="ECO:0007669"/>
    <property type="project" value="InterPro"/>
</dbReference>
<name>A0A6J2YBF8_SITOR</name>
<keyword evidence="8" id="KW-0256">Endoplasmic reticulum</keyword>
<evidence type="ECO:0000256" key="13">
    <source>
        <dbReference type="ARBA" id="ARBA00023157"/>
    </source>
</evidence>
<keyword evidence="13 18" id="KW-1015">Disulfide bond</keyword>
<evidence type="ECO:0000256" key="8">
    <source>
        <dbReference type="ARBA" id="ARBA00022824"/>
    </source>
</evidence>
<keyword evidence="7" id="KW-0732">Signal</keyword>
<evidence type="ECO:0000256" key="12">
    <source>
        <dbReference type="ARBA" id="ARBA00023136"/>
    </source>
</evidence>
<dbReference type="GO" id="GO:0034975">
    <property type="term" value="P:protein folding in endoplasmic reticulum"/>
    <property type="evidence" value="ECO:0007669"/>
    <property type="project" value="InterPro"/>
</dbReference>
<keyword evidence="10" id="KW-0249">Electron transport</keyword>
<evidence type="ECO:0000256" key="14">
    <source>
        <dbReference type="ARBA" id="ARBA00023180"/>
    </source>
</evidence>
<comment type="similarity">
    <text evidence="3">Belongs to the EROs family.</text>
</comment>
<dbReference type="OrthoDB" id="269384at2759"/>
<feature type="active site" evidence="16">
    <location>
        <position position="388"/>
    </location>
</feature>
<feature type="binding site" evidence="17">
    <location>
        <position position="240"/>
    </location>
    <ligand>
        <name>FAD</name>
        <dbReference type="ChEBI" id="CHEBI:57692"/>
    </ligand>
</feature>
<feature type="binding site" evidence="17">
    <location>
        <position position="188"/>
    </location>
    <ligand>
        <name>FAD</name>
        <dbReference type="ChEBI" id="CHEBI:57692"/>
    </ligand>
</feature>
<evidence type="ECO:0000256" key="2">
    <source>
        <dbReference type="ARBA" id="ARBA00004367"/>
    </source>
</evidence>
<evidence type="ECO:0000256" key="16">
    <source>
        <dbReference type="PIRSR" id="PIRSR017205-1"/>
    </source>
</evidence>
<dbReference type="GO" id="GO:0005789">
    <property type="term" value="C:endoplasmic reticulum membrane"/>
    <property type="evidence" value="ECO:0007669"/>
    <property type="project" value="UniProtKB-SubCell"/>
</dbReference>
<feature type="disulfide bond" description="Redox-active" evidence="18">
    <location>
        <begin position="92"/>
        <end position="97"/>
    </location>
</feature>
<evidence type="ECO:0000256" key="5">
    <source>
        <dbReference type="ARBA" id="ARBA00022448"/>
    </source>
</evidence>
<evidence type="ECO:0000256" key="15">
    <source>
        <dbReference type="ARBA" id="ARBA00023284"/>
    </source>
</evidence>
<keyword evidence="15" id="KW-0676">Redox-active center</keyword>
<evidence type="ECO:0000256" key="17">
    <source>
        <dbReference type="PIRSR" id="PIRSR017205-2"/>
    </source>
</evidence>
<evidence type="ECO:0000313" key="20">
    <source>
        <dbReference type="RefSeq" id="XP_030760596.1"/>
    </source>
</evidence>
<proteinExistence type="inferred from homology"/>
<accession>A0A6J2YBF8</accession>
<dbReference type="GeneID" id="115885736"/>
<feature type="disulfide bond" description="Redox-active" evidence="18">
    <location>
        <begin position="385"/>
        <end position="388"/>
    </location>
</feature>